<dbReference type="AlphaFoldDB" id="A0A8T2UAF3"/>
<keyword evidence="9" id="KW-1185">Reference proteome</keyword>
<dbReference type="InterPro" id="IPR036955">
    <property type="entry name" value="AP2/ERF_dom_sf"/>
</dbReference>
<evidence type="ECO:0000256" key="5">
    <source>
        <dbReference type="ARBA" id="ARBA00023242"/>
    </source>
</evidence>
<dbReference type="GO" id="GO:0005634">
    <property type="term" value="C:nucleus"/>
    <property type="evidence" value="ECO:0007669"/>
    <property type="project" value="UniProtKB-SubCell"/>
</dbReference>
<gene>
    <name evidence="8" type="ORF">KP509_08G013300</name>
</gene>
<dbReference type="Pfam" id="PF00847">
    <property type="entry name" value="AP2"/>
    <property type="match status" value="1"/>
</dbReference>
<comment type="caution">
    <text evidence="8">The sequence shown here is derived from an EMBL/GenBank/DDBJ whole genome shotgun (WGS) entry which is preliminary data.</text>
</comment>
<sequence length="188" mass="20987">MKGKEKGGEEKLGRPVMWRTKGGRSQESTMTTESANLRPRKHTYGGIRQRPWGKWAAEIRDPQKGSRVWLGTYETAEEAARAYDVAARKIRGSKAKVNFVESNAEQCNLKQKRVSKQKVNSVPTPVLSNTEKLKRSCPKVNHRSTFFGTSRNVARFLNATMRNKDGDGKCTCGCGVCEYVCVCVGRGI</sequence>
<dbReference type="PROSITE" id="PS51032">
    <property type="entry name" value="AP2_ERF"/>
    <property type="match status" value="1"/>
</dbReference>
<evidence type="ECO:0000313" key="9">
    <source>
        <dbReference type="Proteomes" id="UP000825935"/>
    </source>
</evidence>
<dbReference type="GO" id="GO:0009873">
    <property type="term" value="P:ethylene-activated signaling pathway"/>
    <property type="evidence" value="ECO:0007669"/>
    <property type="project" value="InterPro"/>
</dbReference>
<dbReference type="OrthoDB" id="1932767at2759"/>
<dbReference type="PANTHER" id="PTHR31190">
    <property type="entry name" value="DNA-BINDING DOMAIN"/>
    <property type="match status" value="1"/>
</dbReference>
<reference evidence="8" key="1">
    <citation type="submission" date="2021-08" db="EMBL/GenBank/DDBJ databases">
        <title>WGS assembly of Ceratopteris richardii.</title>
        <authorList>
            <person name="Marchant D.B."/>
            <person name="Chen G."/>
            <person name="Jenkins J."/>
            <person name="Shu S."/>
            <person name="Leebens-Mack J."/>
            <person name="Grimwood J."/>
            <person name="Schmutz J."/>
            <person name="Soltis P."/>
            <person name="Soltis D."/>
            <person name="Chen Z.-H."/>
        </authorList>
    </citation>
    <scope>NUCLEOTIDE SEQUENCE</scope>
    <source>
        <strain evidence="8">Whitten #5841</strain>
        <tissue evidence="8">Leaf</tissue>
    </source>
</reference>
<dbReference type="InterPro" id="IPR001471">
    <property type="entry name" value="AP2/ERF_dom"/>
</dbReference>
<evidence type="ECO:0000256" key="3">
    <source>
        <dbReference type="ARBA" id="ARBA00023125"/>
    </source>
</evidence>
<dbReference type="InterPro" id="IPR016177">
    <property type="entry name" value="DNA-bd_dom_sf"/>
</dbReference>
<name>A0A8T2UAF3_CERRI</name>
<dbReference type="PANTHER" id="PTHR31190:SF142">
    <property type="entry name" value="ETHYLENE-RESPONSIVE TRANSCRIPTION FACTOR RAP2-3"/>
    <property type="match status" value="1"/>
</dbReference>
<dbReference type="CDD" id="cd00018">
    <property type="entry name" value="AP2"/>
    <property type="match status" value="1"/>
</dbReference>
<dbReference type="SUPFAM" id="SSF54171">
    <property type="entry name" value="DNA-binding domain"/>
    <property type="match status" value="1"/>
</dbReference>
<evidence type="ECO:0000256" key="6">
    <source>
        <dbReference type="SAM" id="MobiDB-lite"/>
    </source>
</evidence>
<feature type="region of interest" description="Disordered" evidence="6">
    <location>
        <begin position="1"/>
        <end position="35"/>
    </location>
</feature>
<feature type="domain" description="AP2/ERF" evidence="7">
    <location>
        <begin position="43"/>
        <end position="100"/>
    </location>
</feature>
<accession>A0A8T2UAF3</accession>
<feature type="compositionally biased region" description="Polar residues" evidence="6">
    <location>
        <begin position="23"/>
        <end position="35"/>
    </location>
</feature>
<protein>
    <recommendedName>
        <fullName evidence="7">AP2/ERF domain-containing protein</fullName>
    </recommendedName>
</protein>
<dbReference type="GO" id="GO:0003677">
    <property type="term" value="F:DNA binding"/>
    <property type="evidence" value="ECO:0007669"/>
    <property type="project" value="UniProtKB-KW"/>
</dbReference>
<keyword evidence="5" id="KW-0539">Nucleus</keyword>
<dbReference type="Gene3D" id="3.30.730.10">
    <property type="entry name" value="AP2/ERF domain"/>
    <property type="match status" value="1"/>
</dbReference>
<comment type="subcellular location">
    <subcellularLocation>
        <location evidence="1">Nucleus</location>
    </subcellularLocation>
</comment>
<organism evidence="8 9">
    <name type="scientific">Ceratopteris richardii</name>
    <name type="common">Triangle waterfern</name>
    <dbReference type="NCBI Taxonomy" id="49495"/>
    <lineage>
        <taxon>Eukaryota</taxon>
        <taxon>Viridiplantae</taxon>
        <taxon>Streptophyta</taxon>
        <taxon>Embryophyta</taxon>
        <taxon>Tracheophyta</taxon>
        <taxon>Polypodiopsida</taxon>
        <taxon>Polypodiidae</taxon>
        <taxon>Polypodiales</taxon>
        <taxon>Pteridineae</taxon>
        <taxon>Pteridaceae</taxon>
        <taxon>Parkerioideae</taxon>
        <taxon>Ceratopteris</taxon>
    </lineage>
</organism>
<keyword evidence="3" id="KW-0238">DNA-binding</keyword>
<keyword evidence="2" id="KW-0805">Transcription regulation</keyword>
<dbReference type="InterPro" id="IPR044808">
    <property type="entry name" value="ERF_plant"/>
</dbReference>
<evidence type="ECO:0000259" key="7">
    <source>
        <dbReference type="PROSITE" id="PS51032"/>
    </source>
</evidence>
<evidence type="ECO:0000256" key="4">
    <source>
        <dbReference type="ARBA" id="ARBA00023163"/>
    </source>
</evidence>
<evidence type="ECO:0000313" key="8">
    <source>
        <dbReference type="EMBL" id="KAH7430763.1"/>
    </source>
</evidence>
<evidence type="ECO:0000256" key="1">
    <source>
        <dbReference type="ARBA" id="ARBA00004123"/>
    </source>
</evidence>
<feature type="compositionally biased region" description="Basic and acidic residues" evidence="6">
    <location>
        <begin position="1"/>
        <end position="13"/>
    </location>
</feature>
<dbReference type="PRINTS" id="PR00367">
    <property type="entry name" value="ETHRSPELEMNT"/>
</dbReference>
<dbReference type="GO" id="GO:0003700">
    <property type="term" value="F:DNA-binding transcription factor activity"/>
    <property type="evidence" value="ECO:0007669"/>
    <property type="project" value="InterPro"/>
</dbReference>
<dbReference type="FunFam" id="3.30.730.10:FF:000001">
    <property type="entry name" value="Ethylene-responsive transcription factor 2"/>
    <property type="match status" value="1"/>
</dbReference>
<dbReference type="Proteomes" id="UP000825935">
    <property type="component" value="Chromosome 8"/>
</dbReference>
<dbReference type="EMBL" id="CM035413">
    <property type="protein sequence ID" value="KAH7430763.1"/>
    <property type="molecule type" value="Genomic_DNA"/>
</dbReference>
<dbReference type="SMART" id="SM00380">
    <property type="entry name" value="AP2"/>
    <property type="match status" value="1"/>
</dbReference>
<proteinExistence type="predicted"/>
<evidence type="ECO:0000256" key="2">
    <source>
        <dbReference type="ARBA" id="ARBA00023015"/>
    </source>
</evidence>
<keyword evidence="4" id="KW-0804">Transcription</keyword>